<dbReference type="SUPFAM" id="SSF56059">
    <property type="entry name" value="Glutathione synthetase ATP-binding domain-like"/>
    <property type="match status" value="1"/>
</dbReference>
<gene>
    <name evidence="1" type="ORF">UFOPK3304_01983</name>
</gene>
<dbReference type="InterPro" id="IPR053191">
    <property type="entry name" value="DcsG_Biosynth_Enzyme"/>
</dbReference>
<dbReference type="PANTHER" id="PTHR39217:SF1">
    <property type="entry name" value="GLUTATHIONE SYNTHETASE"/>
    <property type="match status" value="1"/>
</dbReference>
<protein>
    <submittedName>
        <fullName evidence="1">Unannotated protein</fullName>
    </submittedName>
</protein>
<proteinExistence type="predicted"/>
<dbReference type="AlphaFoldDB" id="A0A6J7ELD9"/>
<accession>A0A6J7ELD9</accession>
<name>A0A6J7ELD9_9ZZZZ</name>
<reference evidence="1" key="1">
    <citation type="submission" date="2020-05" db="EMBL/GenBank/DDBJ databases">
        <authorList>
            <person name="Chiriac C."/>
            <person name="Salcher M."/>
            <person name="Ghai R."/>
            <person name="Kavagutti S V."/>
        </authorList>
    </citation>
    <scope>NUCLEOTIDE SEQUENCE</scope>
</reference>
<evidence type="ECO:0000313" key="1">
    <source>
        <dbReference type="EMBL" id="CAB4884362.1"/>
    </source>
</evidence>
<dbReference type="PANTHER" id="PTHR39217">
    <property type="match status" value="1"/>
</dbReference>
<dbReference type="EMBL" id="CAFBLJ010000197">
    <property type="protein sequence ID" value="CAB4884362.1"/>
    <property type="molecule type" value="Genomic_DNA"/>
</dbReference>
<sequence length="215" mass="23633">MSTISNSLDVIAWNTDKHYVAEVAEMGLPVVPTRFIEPSDTDWLDDVSMLLATGDVVVKPTISAGSNDTERHSNIDIAQKHISELLSAQRSVMLQPYLNDVDVESETGLVFIDGKFSHAFAKGALLAQAKNMTSGLYAEEEIVIRQPTDEQLLIGERAVKWLTSRFGKLLYARVDLLPTAYGPVIIELELTEPSLYLLLHPDAATELANALISHS</sequence>
<organism evidence="1">
    <name type="scientific">freshwater metagenome</name>
    <dbReference type="NCBI Taxonomy" id="449393"/>
    <lineage>
        <taxon>unclassified sequences</taxon>
        <taxon>metagenomes</taxon>
        <taxon>ecological metagenomes</taxon>
    </lineage>
</organism>